<sequence length="86" mass="9809">MITLVIIIDIEGSRMNRYICPLCANHHLRLSDMAPSTEYISAIIRLRPGSECSFVEKCDMFNSTSPNEEKRFLNAYNIKKGLQAKT</sequence>
<reference evidence="2" key="1">
    <citation type="journal article" date="2015" name="Nat. Genet.">
        <title>The genome and transcriptome of the zoonotic hookworm Ancylostoma ceylanicum identify infection-specific gene families.</title>
        <authorList>
            <person name="Schwarz E.M."/>
            <person name="Hu Y."/>
            <person name="Antoshechkin I."/>
            <person name="Miller M.M."/>
            <person name="Sternberg P.W."/>
            <person name="Aroian R.V."/>
        </authorList>
    </citation>
    <scope>NUCLEOTIDE SEQUENCE</scope>
    <source>
        <strain evidence="2">HY135</strain>
    </source>
</reference>
<name>A0A016SX66_9BILA</name>
<dbReference type="EMBL" id="JARK01001501">
    <property type="protein sequence ID" value="EYB94939.1"/>
    <property type="molecule type" value="Genomic_DNA"/>
</dbReference>
<evidence type="ECO:0000313" key="1">
    <source>
        <dbReference type="EMBL" id="EYB94939.1"/>
    </source>
</evidence>
<accession>A0A016SX66</accession>
<proteinExistence type="predicted"/>
<evidence type="ECO:0000313" key="2">
    <source>
        <dbReference type="Proteomes" id="UP000024635"/>
    </source>
</evidence>
<dbReference type="AlphaFoldDB" id="A0A016SX66"/>
<organism evidence="1 2">
    <name type="scientific">Ancylostoma ceylanicum</name>
    <dbReference type="NCBI Taxonomy" id="53326"/>
    <lineage>
        <taxon>Eukaryota</taxon>
        <taxon>Metazoa</taxon>
        <taxon>Ecdysozoa</taxon>
        <taxon>Nematoda</taxon>
        <taxon>Chromadorea</taxon>
        <taxon>Rhabditida</taxon>
        <taxon>Rhabditina</taxon>
        <taxon>Rhabditomorpha</taxon>
        <taxon>Strongyloidea</taxon>
        <taxon>Ancylostomatidae</taxon>
        <taxon>Ancylostomatinae</taxon>
        <taxon>Ancylostoma</taxon>
    </lineage>
</organism>
<keyword evidence="2" id="KW-1185">Reference proteome</keyword>
<gene>
    <name evidence="1" type="primary">Acey_s0165.g2</name>
    <name evidence="1" type="ORF">Y032_0165g2</name>
</gene>
<comment type="caution">
    <text evidence="1">The sequence shown here is derived from an EMBL/GenBank/DDBJ whole genome shotgun (WGS) entry which is preliminary data.</text>
</comment>
<dbReference type="Proteomes" id="UP000024635">
    <property type="component" value="Unassembled WGS sequence"/>
</dbReference>
<protein>
    <submittedName>
        <fullName evidence="1">Uncharacterized protein</fullName>
    </submittedName>
</protein>